<reference evidence="1" key="3">
    <citation type="submission" date="2021-05" db="UniProtKB">
        <authorList>
            <consortium name="EnsemblPlants"/>
        </authorList>
    </citation>
    <scope>IDENTIFICATION</scope>
    <source>
        <strain evidence="1">cv. B73</strain>
    </source>
</reference>
<dbReference type="Proteomes" id="UP000007305">
    <property type="component" value="Chromosome 3"/>
</dbReference>
<dbReference type="EnsemblPlants" id="Zm00001eb120000_T001">
    <property type="protein sequence ID" value="Zm00001eb120000_P001"/>
    <property type="gene ID" value="Zm00001eb120000"/>
</dbReference>
<name>A0A804MXX3_MAIZE</name>
<reference evidence="1" key="2">
    <citation type="submission" date="2019-07" db="EMBL/GenBank/DDBJ databases">
        <authorList>
            <person name="Seetharam A."/>
            <person name="Woodhouse M."/>
            <person name="Cannon E."/>
        </authorList>
    </citation>
    <scope>NUCLEOTIDE SEQUENCE [LARGE SCALE GENOMIC DNA]</scope>
    <source>
        <strain evidence="1">cv. B73</strain>
    </source>
</reference>
<organism evidence="1 2">
    <name type="scientific">Zea mays</name>
    <name type="common">Maize</name>
    <dbReference type="NCBI Taxonomy" id="4577"/>
    <lineage>
        <taxon>Eukaryota</taxon>
        <taxon>Viridiplantae</taxon>
        <taxon>Streptophyta</taxon>
        <taxon>Embryophyta</taxon>
        <taxon>Tracheophyta</taxon>
        <taxon>Spermatophyta</taxon>
        <taxon>Magnoliopsida</taxon>
        <taxon>Liliopsida</taxon>
        <taxon>Poales</taxon>
        <taxon>Poaceae</taxon>
        <taxon>PACMAD clade</taxon>
        <taxon>Panicoideae</taxon>
        <taxon>Andropogonodae</taxon>
        <taxon>Andropogoneae</taxon>
        <taxon>Tripsacinae</taxon>
        <taxon>Zea</taxon>
    </lineage>
</organism>
<sequence>MSNYASSFRLKMQKFIRHSRSFREKKNKAMQCIAKKNMECLYLILIFRYVMLIGPTTRLRLCSLNSSTGTNNLHNSGSRPTNNLHNIFTPLQISYFRDGSRIVSR</sequence>
<evidence type="ECO:0000313" key="1">
    <source>
        <dbReference type="EnsemblPlants" id="Zm00001eb120000_P001"/>
    </source>
</evidence>
<keyword evidence="2" id="KW-1185">Reference proteome</keyword>
<reference evidence="2" key="1">
    <citation type="submission" date="2015-12" db="EMBL/GenBank/DDBJ databases">
        <title>Update maize B73 reference genome by single molecule sequencing technologies.</title>
        <authorList>
            <consortium name="Maize Genome Sequencing Project"/>
            <person name="Ware D."/>
        </authorList>
    </citation>
    <scope>NUCLEOTIDE SEQUENCE [LARGE SCALE GENOMIC DNA]</scope>
    <source>
        <strain evidence="2">cv. B73</strain>
    </source>
</reference>
<dbReference type="InParanoid" id="A0A804MXX3"/>
<accession>A0A804MXX3</accession>
<proteinExistence type="predicted"/>
<protein>
    <submittedName>
        <fullName evidence="1">Uncharacterized protein</fullName>
    </submittedName>
</protein>
<dbReference type="Gramene" id="Zm00001eb120000_T001">
    <property type="protein sequence ID" value="Zm00001eb120000_P001"/>
    <property type="gene ID" value="Zm00001eb120000"/>
</dbReference>
<dbReference type="AlphaFoldDB" id="A0A804MXX3"/>
<evidence type="ECO:0000313" key="2">
    <source>
        <dbReference type="Proteomes" id="UP000007305"/>
    </source>
</evidence>